<dbReference type="InterPro" id="IPR055096">
    <property type="entry name" value="Ig_NUP210_1st"/>
</dbReference>
<feature type="domain" description="NUP210 Ig-like" evidence="3">
    <location>
        <begin position="28"/>
        <end position="116"/>
    </location>
</feature>
<dbReference type="InterPro" id="IPR055098">
    <property type="entry name" value="Ig_NUP210_3rd"/>
</dbReference>
<feature type="signal peptide" evidence="1">
    <location>
        <begin position="1"/>
        <end position="27"/>
    </location>
</feature>
<keyword evidence="1" id="KW-0732">Signal</keyword>
<dbReference type="OMA" id="YQNDSEC"/>
<dbReference type="GO" id="GO:0005643">
    <property type="term" value="C:nuclear pore"/>
    <property type="evidence" value="ECO:0007669"/>
    <property type="project" value="TreeGrafter"/>
</dbReference>
<feature type="domain" description="NUP210 Ig-like" evidence="4">
    <location>
        <begin position="125"/>
        <end position="234"/>
    </location>
</feature>
<dbReference type="EMBL" id="AFYH01161593">
    <property type="status" value="NOT_ANNOTATED_CDS"/>
    <property type="molecule type" value="Genomic_DNA"/>
</dbReference>
<evidence type="ECO:0000259" key="4">
    <source>
        <dbReference type="Pfam" id="PF22969"/>
    </source>
</evidence>
<reference evidence="6" key="1">
    <citation type="submission" date="2011-08" db="EMBL/GenBank/DDBJ databases">
        <title>The draft genome of Latimeria chalumnae.</title>
        <authorList>
            <person name="Di Palma F."/>
            <person name="Alfoldi J."/>
            <person name="Johnson J."/>
            <person name="Berlin A."/>
            <person name="Gnerre S."/>
            <person name="Jaffe D."/>
            <person name="MacCallum I."/>
            <person name="Young S."/>
            <person name="Walker B.J."/>
            <person name="Lander E."/>
            <person name="Lindblad-Toh K."/>
        </authorList>
    </citation>
    <scope>NUCLEOTIDE SEQUENCE [LARGE SCALE GENOMIC DNA]</scope>
    <source>
        <strain evidence="6">Wild caught</strain>
    </source>
</reference>
<evidence type="ECO:0000313" key="6">
    <source>
        <dbReference type="Proteomes" id="UP000008672"/>
    </source>
</evidence>
<evidence type="ECO:0000259" key="2">
    <source>
        <dbReference type="Pfam" id="PF22963"/>
    </source>
</evidence>
<keyword evidence="6" id="KW-1185">Reference proteome</keyword>
<dbReference type="Pfam" id="PF22967">
    <property type="entry name" value="Ig_NUP210_1st"/>
    <property type="match status" value="1"/>
</dbReference>
<dbReference type="Pfam" id="PF22969">
    <property type="entry name" value="Ig_NUP210_2nd"/>
    <property type="match status" value="1"/>
</dbReference>
<reference evidence="5" key="3">
    <citation type="submission" date="2025-09" db="UniProtKB">
        <authorList>
            <consortium name="Ensembl"/>
        </authorList>
    </citation>
    <scope>IDENTIFICATION</scope>
</reference>
<dbReference type="EMBL" id="AFYH01161592">
    <property type="status" value="NOT_ANNOTATED_CDS"/>
    <property type="molecule type" value="Genomic_DNA"/>
</dbReference>
<accession>H3AKM7</accession>
<feature type="domain" description="NUP210 Ig-like" evidence="2">
    <location>
        <begin position="243"/>
        <end position="275"/>
    </location>
</feature>
<dbReference type="InParanoid" id="H3AKM7"/>
<evidence type="ECO:0000256" key="1">
    <source>
        <dbReference type="SAM" id="SignalP"/>
    </source>
</evidence>
<dbReference type="PANTHER" id="PTHR23019:SF2">
    <property type="entry name" value="NUCLEAR PORE MEMBRANE GLYCOPROTEIN 210"/>
    <property type="match status" value="1"/>
</dbReference>
<evidence type="ECO:0008006" key="7">
    <source>
        <dbReference type="Google" id="ProtNLM"/>
    </source>
</evidence>
<evidence type="ECO:0000259" key="3">
    <source>
        <dbReference type="Pfam" id="PF22967"/>
    </source>
</evidence>
<dbReference type="PANTHER" id="PTHR23019">
    <property type="entry name" value="NUCLEAR PORE MEMBRANE GLYCOPROTEIN GP210-RELATED"/>
    <property type="match status" value="1"/>
</dbReference>
<dbReference type="AlphaFoldDB" id="H3AKM7"/>
<dbReference type="EMBL" id="AFYH01161591">
    <property type="status" value="NOT_ANNOTATED_CDS"/>
    <property type="molecule type" value="Genomic_DNA"/>
</dbReference>
<protein>
    <recommendedName>
        <fullName evidence="7">Nucleoporin 210 like</fullName>
    </recommendedName>
</protein>
<dbReference type="STRING" id="7897.ENSLACP00000010198"/>
<dbReference type="Proteomes" id="UP000008672">
    <property type="component" value="Unassembled WGS sequence"/>
</dbReference>
<dbReference type="InterPro" id="IPR045197">
    <property type="entry name" value="NUP210-like"/>
</dbReference>
<dbReference type="Pfam" id="PF22963">
    <property type="entry name" value="Ig_NUP210_3rd"/>
    <property type="match status" value="1"/>
</dbReference>
<sequence>MQVKETQMACYFWVLLITVLLPSYSSASKLNIPKILLPFARSTKINFTLEATEGCYKWSSTRPEVASIEPTDQDERQCSQRAIVQARSSQPTRLTSIIFAEEILTGQVLRCDAIVDVINEIQIVSTTRELYLEDSPLELKIQALDSEGNTFSTLAGLPFDWNIVKDAEPHGISDSHNALRILKFLESTYVPPSYITEMEKVAKQGDTILVSGMKTGSSKLKAKIQEPIYKNVLAAEVRLLILENILLNPAYDIYLLVGTSIQYKVQKIRQGTITVQPLTEISGIRMHGASR</sequence>
<feature type="chain" id="PRO_5003579996" description="Nucleoporin 210 like" evidence="1">
    <location>
        <begin position="28"/>
        <end position="291"/>
    </location>
</feature>
<dbReference type="Ensembl" id="ENSLACT00000010275.1">
    <property type="protein sequence ID" value="ENSLACP00000010198.1"/>
    <property type="gene ID" value="ENSLACG00000008988.1"/>
</dbReference>
<reference evidence="5" key="2">
    <citation type="submission" date="2025-08" db="UniProtKB">
        <authorList>
            <consortium name="Ensembl"/>
        </authorList>
    </citation>
    <scope>IDENTIFICATION</scope>
</reference>
<dbReference type="eggNOG" id="KOG1833">
    <property type="taxonomic scope" value="Eukaryota"/>
</dbReference>
<proteinExistence type="predicted"/>
<evidence type="ECO:0000313" key="5">
    <source>
        <dbReference type="Ensembl" id="ENSLACP00000010198.1"/>
    </source>
</evidence>
<dbReference type="GeneTree" id="ENSGT00390000009491"/>
<dbReference type="InterPro" id="IPR055097">
    <property type="entry name" value="Ig_NUP210_2nd"/>
</dbReference>
<organism evidence="5 6">
    <name type="scientific">Latimeria chalumnae</name>
    <name type="common">Coelacanth</name>
    <dbReference type="NCBI Taxonomy" id="7897"/>
    <lineage>
        <taxon>Eukaryota</taxon>
        <taxon>Metazoa</taxon>
        <taxon>Chordata</taxon>
        <taxon>Craniata</taxon>
        <taxon>Vertebrata</taxon>
        <taxon>Euteleostomi</taxon>
        <taxon>Coelacanthiformes</taxon>
        <taxon>Coelacanthidae</taxon>
        <taxon>Latimeria</taxon>
    </lineage>
</organism>
<dbReference type="HOGENOM" id="CLU_071404_1_0_1"/>
<name>H3AKM7_LATCH</name>